<dbReference type="RefSeq" id="WP_147106809.1">
    <property type="nucleotide sequence ID" value="NZ_BJVJ01000020.1"/>
</dbReference>
<reference evidence="2 3" key="1">
    <citation type="submission" date="2019-07" db="EMBL/GenBank/DDBJ databases">
        <title>Whole genome shotgun sequence of Pseudonocardia sulfidoxydans NBRC 16205.</title>
        <authorList>
            <person name="Hosoyama A."/>
            <person name="Uohara A."/>
            <person name="Ohji S."/>
            <person name="Ichikawa N."/>
        </authorList>
    </citation>
    <scope>NUCLEOTIDE SEQUENCE [LARGE SCALE GENOMIC DNA]</scope>
    <source>
        <strain evidence="2 3">NBRC 16205</strain>
    </source>
</reference>
<comment type="caution">
    <text evidence="2">The sequence shown here is derived from an EMBL/GenBank/DDBJ whole genome shotgun (WGS) entry which is preliminary data.</text>
</comment>
<proteinExistence type="predicted"/>
<dbReference type="AlphaFoldDB" id="A0A511DKG6"/>
<keyword evidence="3" id="KW-1185">Reference proteome</keyword>
<dbReference type="PROSITE" id="PS51257">
    <property type="entry name" value="PROKAR_LIPOPROTEIN"/>
    <property type="match status" value="1"/>
</dbReference>
<feature type="chain" id="PRO_5039266756" description="PpiC domain-containing protein" evidence="1">
    <location>
        <begin position="21"/>
        <end position="321"/>
    </location>
</feature>
<dbReference type="OrthoDB" id="5175106at2"/>
<dbReference type="InterPro" id="IPR027304">
    <property type="entry name" value="Trigger_fact/SurA_dom_sf"/>
</dbReference>
<evidence type="ECO:0008006" key="4">
    <source>
        <dbReference type="Google" id="ProtNLM"/>
    </source>
</evidence>
<sequence length="321" mass="33281">MRSRVIRAIAVTSILGAVVAGCGSGPSQVGSAVIVGDSSVGLSSVESQLGTLLASPRLTALMAQSGVTPDLVARELVSRAVLHDLIRAEAAETGLTVTDAQVDETIAADDRTTDDNQPAAATLESPIAQYGDPALRREAVRDDLLMVELGRRELDRLNVAVQVGQTSSEADAQAKARAALTGGPAADQFFGGPARAVPASQIVPGFAQAPPYAWSLLGTPQGGVIIVKPQQGDTTWTIAKVQSRTLADPPPPARGQDDGQSADQVDRTLLLTFGTHLLQPRAMATDIRINPRYGVWDPLSMGVLPADQVPGTILAPPAATP</sequence>
<gene>
    <name evidence="2" type="ORF">PSU4_24920</name>
</gene>
<protein>
    <recommendedName>
        <fullName evidence="4">PpiC domain-containing protein</fullName>
    </recommendedName>
</protein>
<dbReference type="Gene3D" id="1.10.4030.10">
    <property type="entry name" value="Porin chaperone SurA, peptide-binding domain"/>
    <property type="match status" value="1"/>
</dbReference>
<feature type="signal peptide" evidence="1">
    <location>
        <begin position="1"/>
        <end position="20"/>
    </location>
</feature>
<name>A0A511DKG6_9PSEU</name>
<dbReference type="EMBL" id="BJVJ01000020">
    <property type="protein sequence ID" value="GEL23538.1"/>
    <property type="molecule type" value="Genomic_DNA"/>
</dbReference>
<evidence type="ECO:0000256" key="1">
    <source>
        <dbReference type="SAM" id="SignalP"/>
    </source>
</evidence>
<organism evidence="2 3">
    <name type="scientific">Pseudonocardia sulfidoxydans NBRC 16205</name>
    <dbReference type="NCBI Taxonomy" id="1223511"/>
    <lineage>
        <taxon>Bacteria</taxon>
        <taxon>Bacillati</taxon>
        <taxon>Actinomycetota</taxon>
        <taxon>Actinomycetes</taxon>
        <taxon>Pseudonocardiales</taxon>
        <taxon>Pseudonocardiaceae</taxon>
        <taxon>Pseudonocardia</taxon>
    </lineage>
</organism>
<dbReference type="SUPFAM" id="SSF109998">
    <property type="entry name" value="Triger factor/SurA peptide-binding domain-like"/>
    <property type="match status" value="1"/>
</dbReference>
<evidence type="ECO:0000313" key="3">
    <source>
        <dbReference type="Proteomes" id="UP000321685"/>
    </source>
</evidence>
<dbReference type="Proteomes" id="UP000321685">
    <property type="component" value="Unassembled WGS sequence"/>
</dbReference>
<evidence type="ECO:0000313" key="2">
    <source>
        <dbReference type="EMBL" id="GEL23538.1"/>
    </source>
</evidence>
<accession>A0A511DKG6</accession>
<keyword evidence="1" id="KW-0732">Signal</keyword>